<protein>
    <submittedName>
        <fullName evidence="1">Uncharacterized protein</fullName>
    </submittedName>
</protein>
<proteinExistence type="predicted"/>
<dbReference type="Proteomes" id="UP001596303">
    <property type="component" value="Unassembled WGS sequence"/>
</dbReference>
<evidence type="ECO:0000313" key="2">
    <source>
        <dbReference type="Proteomes" id="UP001596303"/>
    </source>
</evidence>
<sequence length="88" mass="10100">MKKSTYMDRALKARDPRFARVLQKLGYQRRDMVAEEPAGVSEPVAQPDDDLTELRSQYQKIVGKRAYHGWDADELKKMIAEASENGDE</sequence>
<accession>A0ABW1S870</accession>
<organism evidence="1 2">
    <name type="scientific">Ponticaulis profundi</name>
    <dbReference type="NCBI Taxonomy" id="2665222"/>
    <lineage>
        <taxon>Bacteria</taxon>
        <taxon>Pseudomonadati</taxon>
        <taxon>Pseudomonadota</taxon>
        <taxon>Alphaproteobacteria</taxon>
        <taxon>Hyphomonadales</taxon>
        <taxon>Hyphomonadaceae</taxon>
        <taxon>Ponticaulis</taxon>
    </lineage>
</organism>
<comment type="caution">
    <text evidence="1">The sequence shown here is derived from an EMBL/GenBank/DDBJ whole genome shotgun (WGS) entry which is preliminary data.</text>
</comment>
<evidence type="ECO:0000313" key="1">
    <source>
        <dbReference type="EMBL" id="MFC6197828.1"/>
    </source>
</evidence>
<name>A0ABW1S870_9PROT</name>
<reference evidence="2" key="1">
    <citation type="journal article" date="2019" name="Int. J. Syst. Evol. Microbiol.">
        <title>The Global Catalogue of Microorganisms (GCM) 10K type strain sequencing project: providing services to taxonomists for standard genome sequencing and annotation.</title>
        <authorList>
            <consortium name="The Broad Institute Genomics Platform"/>
            <consortium name="The Broad Institute Genome Sequencing Center for Infectious Disease"/>
            <person name="Wu L."/>
            <person name="Ma J."/>
        </authorList>
    </citation>
    <scope>NUCLEOTIDE SEQUENCE [LARGE SCALE GENOMIC DNA]</scope>
    <source>
        <strain evidence="2">CGMCC-1.15741</strain>
    </source>
</reference>
<gene>
    <name evidence="1" type="ORF">ACFQDM_07050</name>
</gene>
<dbReference type="EMBL" id="JBHSSW010000008">
    <property type="protein sequence ID" value="MFC6197828.1"/>
    <property type="molecule type" value="Genomic_DNA"/>
</dbReference>
<keyword evidence="2" id="KW-1185">Reference proteome</keyword>
<dbReference type="RefSeq" id="WP_377377283.1">
    <property type="nucleotide sequence ID" value="NZ_JBHSSW010000008.1"/>
</dbReference>